<feature type="region of interest" description="Disordered" evidence="1">
    <location>
        <begin position="197"/>
        <end position="227"/>
    </location>
</feature>
<dbReference type="AlphaFoldDB" id="A0A6P7Z0A8"/>
<proteinExistence type="predicted"/>
<name>A0A6P7Z0A8_9AMPH</name>
<dbReference type="RefSeq" id="XP_030070211.1">
    <property type="nucleotide sequence ID" value="XM_030214351.1"/>
</dbReference>
<dbReference type="CTD" id="57099"/>
<feature type="compositionally biased region" description="Basic and acidic residues" evidence="1">
    <location>
        <begin position="269"/>
        <end position="280"/>
    </location>
</feature>
<feature type="region of interest" description="Disordered" evidence="1">
    <location>
        <begin position="262"/>
        <end position="311"/>
    </location>
</feature>
<gene>
    <name evidence="3" type="primary">AVEN</name>
</gene>
<protein>
    <submittedName>
        <fullName evidence="3">Cell death regulator Aven</fullName>
    </submittedName>
</protein>
<dbReference type="OrthoDB" id="6338233at2759"/>
<dbReference type="GO" id="GO:0010972">
    <property type="term" value="P:negative regulation of G2/M transition of mitotic cell cycle"/>
    <property type="evidence" value="ECO:0007669"/>
    <property type="project" value="TreeGrafter"/>
</dbReference>
<dbReference type="PANTHER" id="PTHR16524">
    <property type="entry name" value="CELL DEATH REGULATOR AVEN"/>
    <property type="match status" value="1"/>
</dbReference>
<feature type="compositionally biased region" description="Basic residues" evidence="1">
    <location>
        <begin position="11"/>
        <end position="20"/>
    </location>
</feature>
<evidence type="ECO:0000313" key="3">
    <source>
        <dbReference type="RefSeq" id="XP_030070211.1"/>
    </source>
</evidence>
<evidence type="ECO:0000256" key="1">
    <source>
        <dbReference type="SAM" id="MobiDB-lite"/>
    </source>
</evidence>
<accession>A0A6P7Z0A8</accession>
<dbReference type="PANTHER" id="PTHR16524:SF2">
    <property type="entry name" value="CELL DEATH REGULATOR AVEN"/>
    <property type="match status" value="1"/>
</dbReference>
<evidence type="ECO:0000313" key="2">
    <source>
        <dbReference type="Proteomes" id="UP000515156"/>
    </source>
</evidence>
<sequence>MPGVHTERGRGRGRRGRGGYRGRPEEQPAVADSGGWKTARGRRGRGGGAGVPRDRQQASEAEVIDEAPKPDEEDELGGYARRKIVSNWSRYKDTEEELSAEGGESRRGADFSVLLSSAGDSFAQFRLAEEKEWEAEYSSNKQISGLQVDCQSLVQALQDLPLYLRVNVEAQLVQAEIPSEMPELKIRTKMEQMSLATGLQSSLPRAGQTSDVLAHSASSSVDDYGRSQVPQKASCHRQQQAECLDPEVDFLLSLETSALDKTSFQSKSVTHDPESLKQDLSEPAAAEVEANKFGTRASEEQKTTVSKVSEEELEDWLDSMIA</sequence>
<keyword evidence="2" id="KW-1185">Reference proteome</keyword>
<dbReference type="InterPro" id="IPR026187">
    <property type="entry name" value="Aven"/>
</dbReference>
<dbReference type="InParanoid" id="A0A6P7Z0A8"/>
<feature type="compositionally biased region" description="Polar residues" evidence="1">
    <location>
        <begin position="197"/>
        <end position="221"/>
    </location>
</feature>
<dbReference type="KEGG" id="muo:115477457"/>
<dbReference type="Proteomes" id="UP000515156">
    <property type="component" value="Chromosome 9"/>
</dbReference>
<feature type="compositionally biased region" description="Basic and acidic residues" evidence="1">
    <location>
        <begin position="1"/>
        <end position="10"/>
    </location>
</feature>
<reference evidence="3" key="1">
    <citation type="submission" date="2025-08" db="UniProtKB">
        <authorList>
            <consortium name="RefSeq"/>
        </authorList>
    </citation>
    <scope>IDENTIFICATION</scope>
</reference>
<feature type="region of interest" description="Disordered" evidence="1">
    <location>
        <begin position="1"/>
        <end position="79"/>
    </location>
</feature>
<dbReference type="GeneID" id="115477457"/>
<organism evidence="2 3">
    <name type="scientific">Microcaecilia unicolor</name>
    <dbReference type="NCBI Taxonomy" id="1415580"/>
    <lineage>
        <taxon>Eukaryota</taxon>
        <taxon>Metazoa</taxon>
        <taxon>Chordata</taxon>
        <taxon>Craniata</taxon>
        <taxon>Vertebrata</taxon>
        <taxon>Euteleostomi</taxon>
        <taxon>Amphibia</taxon>
        <taxon>Gymnophiona</taxon>
        <taxon>Siphonopidae</taxon>
        <taxon>Microcaecilia</taxon>
    </lineage>
</organism>
<dbReference type="FunCoup" id="A0A6P7Z0A8">
    <property type="interactions" value="297"/>
</dbReference>